<keyword evidence="2" id="KW-1185">Reference proteome</keyword>
<proteinExistence type="predicted"/>
<evidence type="ECO:0000313" key="1">
    <source>
        <dbReference type="EMBL" id="VEP17626.1"/>
    </source>
</evidence>
<name>A0A563W1T4_9CYAN</name>
<evidence type="ECO:0000313" key="2">
    <source>
        <dbReference type="Proteomes" id="UP000320055"/>
    </source>
</evidence>
<dbReference type="Proteomes" id="UP000320055">
    <property type="component" value="Unassembled WGS sequence"/>
</dbReference>
<gene>
    <name evidence="1" type="ORF">H1P_630023</name>
</gene>
<protein>
    <submittedName>
        <fullName evidence="1">Uncharacterized protein</fullName>
    </submittedName>
</protein>
<organism evidence="1 2">
    <name type="scientific">Hyella patelloides LEGE 07179</name>
    <dbReference type="NCBI Taxonomy" id="945734"/>
    <lineage>
        <taxon>Bacteria</taxon>
        <taxon>Bacillati</taxon>
        <taxon>Cyanobacteriota</taxon>
        <taxon>Cyanophyceae</taxon>
        <taxon>Pleurocapsales</taxon>
        <taxon>Hyellaceae</taxon>
        <taxon>Hyella</taxon>
    </lineage>
</organism>
<dbReference type="AlphaFoldDB" id="A0A563W1T4"/>
<accession>A0A563W1T4</accession>
<dbReference type="EMBL" id="CAACVJ010000590">
    <property type="protein sequence ID" value="VEP17626.1"/>
    <property type="molecule type" value="Genomic_DNA"/>
</dbReference>
<sequence length="55" mass="6436">MPKQQEQINSLQLHLHKVNVRLENLIPSQANLNNLTLKRFPSYRLRKSSLSLVII</sequence>
<reference evidence="1 2" key="1">
    <citation type="submission" date="2019-01" db="EMBL/GenBank/DDBJ databases">
        <authorList>
            <person name="Brito A."/>
        </authorList>
    </citation>
    <scope>NUCLEOTIDE SEQUENCE [LARGE SCALE GENOMIC DNA]</scope>
    <source>
        <strain evidence="1">1</strain>
    </source>
</reference>